<dbReference type="CDD" id="cd04369">
    <property type="entry name" value="Bromodomain"/>
    <property type="match status" value="1"/>
</dbReference>
<feature type="region of interest" description="Disordered" evidence="3">
    <location>
        <begin position="476"/>
        <end position="526"/>
    </location>
</feature>
<reference evidence="5" key="1">
    <citation type="journal article" date="2019" name="Nat. Commun.">
        <title>Genome-wide association mapping of date palm fruit traits.</title>
        <authorList>
            <person name="Hazzouri K.M."/>
            <person name="Gros-Balthazard M."/>
            <person name="Flowers J.M."/>
            <person name="Copetti D."/>
            <person name="Lemansour A."/>
            <person name="Lebrun M."/>
            <person name="Masmoudi K."/>
            <person name="Ferrand S."/>
            <person name="Dhar M.I."/>
            <person name="Fresquez Z.A."/>
            <person name="Rosas U."/>
            <person name="Zhang J."/>
            <person name="Talag J."/>
            <person name="Lee S."/>
            <person name="Kudrna D."/>
            <person name="Powell R.F."/>
            <person name="Leitch I.J."/>
            <person name="Krueger R.R."/>
            <person name="Wing R.A."/>
            <person name="Amiri K.M.A."/>
            <person name="Purugganan M.D."/>
        </authorList>
    </citation>
    <scope>NUCLEOTIDE SEQUENCE [LARGE SCALE GENOMIC DNA]</scope>
    <source>
        <strain evidence="5">cv. Khalas</strain>
    </source>
</reference>
<dbReference type="Gene3D" id="1.20.920.10">
    <property type="entry name" value="Bromodomain-like"/>
    <property type="match status" value="1"/>
</dbReference>
<proteinExistence type="predicted"/>
<dbReference type="InterPro" id="IPR001005">
    <property type="entry name" value="SANT/Myb"/>
</dbReference>
<feature type="compositionally biased region" description="Basic and acidic residues" evidence="3">
    <location>
        <begin position="259"/>
        <end position="274"/>
    </location>
</feature>
<dbReference type="RefSeq" id="XP_038983916.1">
    <property type="nucleotide sequence ID" value="XM_039127988.1"/>
</dbReference>
<sequence>MVRSGDPEATSEIWGTLEELLLGCAVSRHGTRSWDSVAMEVRSRSPSAYHLLLTPECCRERYRDLERRFSAADGEIGGGGGGPGVEIPWLEELRKLRVAELRREVQRYDVSILSLQLKVKTLQEERERSFLGEEDEDDKNGPDRDEEERKNGESPGSTRRNIPGDRISDGDSRRSGRSCKESNSTDPKDEEEKPRAGETEAAPGTEDRRTDRATSGDVKSAGEASYNGSSDTIAKAAAMANTARPPALADSGASLAESKGGEAEAEREGAKESSDVQSSASLSSRQRRRSGRRKVFSGCSSGGDEPETDAVSPGAKRVPAVSQPLITFVEFIRAHKFGSVFERRLQSQSVRYRSMIRRHVDLEMVRGKLEGRGRREAYRSAEFFRDLLLLCYNAIVFYPKSSPESIAAVHLRGLVTKEMAGTIRKPARRPNAEEPIPPAQPFSPPAVSKLKSDPDRASKALEKQTSLVPLTACRKRSSLSGKAAAAGGWKEGRRRRRSNELIGRSGRWRTKPRPRRGRMRDLRCPG</sequence>
<dbReference type="PANTHER" id="PTHR37888">
    <property type="entry name" value="DNA-BINDING BROMODOMAIN-CONTAINING PROTEIN"/>
    <property type="match status" value="1"/>
</dbReference>
<feature type="compositionally biased region" description="Basic residues" evidence="3">
    <location>
        <begin position="285"/>
        <end position="295"/>
    </location>
</feature>
<evidence type="ECO:0000259" key="4">
    <source>
        <dbReference type="PROSITE" id="PS50014"/>
    </source>
</evidence>
<dbReference type="GeneID" id="103718426"/>
<dbReference type="CDD" id="cd00167">
    <property type="entry name" value="SANT"/>
    <property type="match status" value="1"/>
</dbReference>
<feature type="compositionally biased region" description="Low complexity" evidence="3">
    <location>
        <begin position="478"/>
        <end position="488"/>
    </location>
</feature>
<feature type="compositionally biased region" description="Basic and acidic residues" evidence="3">
    <location>
        <begin position="139"/>
        <end position="152"/>
    </location>
</feature>
<dbReference type="InterPro" id="IPR001487">
    <property type="entry name" value="Bromodomain"/>
</dbReference>
<feature type="compositionally biased region" description="Basic and acidic residues" evidence="3">
    <location>
        <begin position="186"/>
        <end position="198"/>
    </location>
</feature>
<evidence type="ECO:0000313" key="6">
    <source>
        <dbReference type="RefSeq" id="XP_038983916.1"/>
    </source>
</evidence>
<gene>
    <name evidence="6" type="primary">LOC103718426</name>
</gene>
<dbReference type="AlphaFoldDB" id="A0A8B9AB44"/>
<dbReference type="PANTHER" id="PTHR37888:SF11">
    <property type="entry name" value="DNA-BINDING BROMODOMAIN-CONTAINING PROTEIN"/>
    <property type="match status" value="1"/>
</dbReference>
<evidence type="ECO:0000256" key="3">
    <source>
        <dbReference type="SAM" id="MobiDB-lite"/>
    </source>
</evidence>
<reference evidence="6" key="2">
    <citation type="submission" date="2025-08" db="UniProtKB">
        <authorList>
            <consortium name="RefSeq"/>
        </authorList>
    </citation>
    <scope>IDENTIFICATION</scope>
    <source>
        <tissue evidence="6">Young leaves</tissue>
    </source>
</reference>
<keyword evidence="5" id="KW-1185">Reference proteome</keyword>
<feature type="compositionally biased region" description="Low complexity" evidence="3">
    <location>
        <begin position="234"/>
        <end position="258"/>
    </location>
</feature>
<dbReference type="PROSITE" id="PS50014">
    <property type="entry name" value="BROMODOMAIN_2"/>
    <property type="match status" value="1"/>
</dbReference>
<feature type="domain" description="Bromo" evidence="4">
    <location>
        <begin position="352"/>
        <end position="405"/>
    </location>
</feature>
<dbReference type="Pfam" id="PF00439">
    <property type="entry name" value="Bromodomain"/>
    <property type="match status" value="1"/>
</dbReference>
<feature type="compositionally biased region" description="Low complexity" evidence="3">
    <location>
        <begin position="275"/>
        <end position="284"/>
    </location>
</feature>
<dbReference type="InterPro" id="IPR036427">
    <property type="entry name" value="Bromodomain-like_sf"/>
</dbReference>
<feature type="compositionally biased region" description="Pro residues" evidence="3">
    <location>
        <begin position="435"/>
        <end position="444"/>
    </location>
</feature>
<keyword evidence="1 2" id="KW-0103">Bromodomain</keyword>
<dbReference type="SUPFAM" id="SSF47370">
    <property type="entry name" value="Bromodomain"/>
    <property type="match status" value="1"/>
</dbReference>
<dbReference type="SMART" id="SM00297">
    <property type="entry name" value="BROMO"/>
    <property type="match status" value="1"/>
</dbReference>
<feature type="compositionally biased region" description="Basic and acidic residues" evidence="3">
    <location>
        <begin position="450"/>
        <end position="462"/>
    </location>
</feature>
<feature type="region of interest" description="Disordered" evidence="3">
    <location>
        <begin position="123"/>
        <end position="316"/>
    </location>
</feature>
<feature type="compositionally biased region" description="Basic and acidic residues" evidence="3">
    <location>
        <begin position="162"/>
        <end position="180"/>
    </location>
</feature>
<feature type="region of interest" description="Disordered" evidence="3">
    <location>
        <begin position="422"/>
        <end position="464"/>
    </location>
</feature>
<accession>A0A8B9AB44</accession>
<dbReference type="Proteomes" id="UP000228380">
    <property type="component" value="Chromosome 1"/>
</dbReference>
<organism evidence="5 6">
    <name type="scientific">Phoenix dactylifera</name>
    <name type="common">Date palm</name>
    <dbReference type="NCBI Taxonomy" id="42345"/>
    <lineage>
        <taxon>Eukaryota</taxon>
        <taxon>Viridiplantae</taxon>
        <taxon>Streptophyta</taxon>
        <taxon>Embryophyta</taxon>
        <taxon>Tracheophyta</taxon>
        <taxon>Spermatophyta</taxon>
        <taxon>Magnoliopsida</taxon>
        <taxon>Liliopsida</taxon>
        <taxon>Arecaceae</taxon>
        <taxon>Coryphoideae</taxon>
        <taxon>Phoeniceae</taxon>
        <taxon>Phoenix</taxon>
    </lineage>
</organism>
<feature type="compositionally biased region" description="Basic and acidic residues" evidence="3">
    <location>
        <begin position="205"/>
        <end position="214"/>
    </location>
</feature>
<feature type="compositionally biased region" description="Basic residues" evidence="3">
    <location>
        <begin position="506"/>
        <end position="518"/>
    </location>
</feature>
<evidence type="ECO:0000256" key="2">
    <source>
        <dbReference type="PROSITE-ProRule" id="PRU00035"/>
    </source>
</evidence>
<evidence type="ECO:0000313" key="5">
    <source>
        <dbReference type="Proteomes" id="UP000228380"/>
    </source>
</evidence>
<name>A0A8B9AB44_PHODC</name>
<evidence type="ECO:0000256" key="1">
    <source>
        <dbReference type="ARBA" id="ARBA00023117"/>
    </source>
</evidence>
<protein>
    <submittedName>
        <fullName evidence="6">Uncharacterized protein LOC103718426 isoform X2</fullName>
    </submittedName>
</protein>